<dbReference type="Gene3D" id="3.40.50.1980">
    <property type="entry name" value="Nitrogenase molybdenum iron protein domain"/>
    <property type="match status" value="3"/>
</dbReference>
<dbReference type="PANTHER" id="PTHR42953:SF3">
    <property type="entry name" value="HIGH-AFFINITY ZINC UPTAKE SYSTEM PROTEIN ZNUA"/>
    <property type="match status" value="1"/>
</dbReference>
<organism evidence="8 9">
    <name type="scientific">Kiloniella litopenaei</name>
    <dbReference type="NCBI Taxonomy" id="1549748"/>
    <lineage>
        <taxon>Bacteria</taxon>
        <taxon>Pseudomonadati</taxon>
        <taxon>Pseudomonadota</taxon>
        <taxon>Alphaproteobacteria</taxon>
        <taxon>Rhodospirillales</taxon>
        <taxon>Kiloniellaceae</taxon>
        <taxon>Kiloniella</taxon>
    </lineage>
</organism>
<accession>A0A0M2R856</accession>
<feature type="chain" id="PRO_5005640584" description="High-affinity zinc uptake system protein ZnuA" evidence="7">
    <location>
        <begin position="32"/>
        <end position="398"/>
    </location>
</feature>
<dbReference type="AlphaFoldDB" id="A0A0M2R856"/>
<dbReference type="Pfam" id="PF01297">
    <property type="entry name" value="ZnuA"/>
    <property type="match status" value="1"/>
</dbReference>
<feature type="region of interest" description="Disordered" evidence="6">
    <location>
        <begin position="125"/>
        <end position="229"/>
    </location>
</feature>
<evidence type="ECO:0000313" key="9">
    <source>
        <dbReference type="Proteomes" id="UP000034491"/>
    </source>
</evidence>
<keyword evidence="4 7" id="KW-0732">Signal</keyword>
<dbReference type="PATRIC" id="fig|1549748.8.peg.2201"/>
<dbReference type="OrthoDB" id="7346865at2"/>
<comment type="similarity">
    <text evidence="1">Belongs to the bacterial solute-binding protein 9 family.</text>
</comment>
<evidence type="ECO:0000256" key="6">
    <source>
        <dbReference type="SAM" id="MobiDB-lite"/>
    </source>
</evidence>
<protein>
    <recommendedName>
        <fullName evidence="2">High-affinity zinc uptake system protein ZnuA</fullName>
    </recommendedName>
</protein>
<evidence type="ECO:0000256" key="3">
    <source>
        <dbReference type="ARBA" id="ARBA00022448"/>
    </source>
</evidence>
<proteinExistence type="inferred from homology"/>
<dbReference type="Proteomes" id="UP000034491">
    <property type="component" value="Unassembled WGS sequence"/>
</dbReference>
<dbReference type="InterPro" id="IPR050492">
    <property type="entry name" value="Bact_metal-bind_prot9"/>
</dbReference>
<evidence type="ECO:0000256" key="4">
    <source>
        <dbReference type="ARBA" id="ARBA00022729"/>
    </source>
</evidence>
<comment type="caution">
    <text evidence="8">The sequence shown here is derived from an EMBL/GenBank/DDBJ whole genome shotgun (WGS) entry which is preliminary data.</text>
</comment>
<name>A0A0M2R856_9PROT</name>
<dbReference type="GO" id="GO:0046872">
    <property type="term" value="F:metal ion binding"/>
    <property type="evidence" value="ECO:0007669"/>
    <property type="project" value="InterPro"/>
</dbReference>
<keyword evidence="3" id="KW-0813">Transport</keyword>
<dbReference type="GO" id="GO:0006829">
    <property type="term" value="P:zinc ion transport"/>
    <property type="evidence" value="ECO:0007669"/>
    <property type="project" value="UniProtKB-KW"/>
</dbReference>
<dbReference type="PANTHER" id="PTHR42953">
    <property type="entry name" value="HIGH-AFFINITY ZINC UPTAKE SYSTEM PROTEIN ZNUA-RELATED"/>
    <property type="match status" value="1"/>
</dbReference>
<keyword evidence="5" id="KW-0862">Zinc</keyword>
<evidence type="ECO:0000313" key="8">
    <source>
        <dbReference type="EMBL" id="KKJ75713.1"/>
    </source>
</evidence>
<reference evidence="8 9" key="1">
    <citation type="submission" date="2015-03" db="EMBL/GenBank/DDBJ databases">
        <title>Genome sequence of Kiloniella sp. P1-1, isolated from the gut microflora of Pacific white shrimp, Penaeus vannamei.</title>
        <authorList>
            <person name="Shao Z."/>
            <person name="Wang L."/>
            <person name="Li X."/>
        </authorList>
    </citation>
    <scope>NUCLEOTIDE SEQUENCE [LARGE SCALE GENOMIC DNA]</scope>
    <source>
        <strain evidence="8 9">P1-1</strain>
    </source>
</reference>
<keyword evidence="5" id="KW-0406">Ion transport</keyword>
<sequence>MLSRKSGLRNPLRVSLLASSILSGLSMNAIAGEAPKVAVSILPIHSLVQSVMEGVGEPELIMDKSASPHGYSLRPSQVRALNDSDMVVWVGEGLETFLKKPLSQQEGKKTVLELMNIKGITLHENRSSGQWEHDHNHGDDEHDDHDDHGGHDHEEEHEHGGEHDHAAEHDHDETHDHDHEKDHDGHAHDEHAHDEDHAHEHNDEEHHNDEHDGDHVHEEDHDHDHGQFDPHIWLSIDNAKAIVARVGDELAKIDPEHAATYQANVKKVTADLGVLKQDLDGQLSVVQDKPYLVFHDAYQYFEKEFSLSAVGSVTIDAERKPGAKRITELREVIRERKAACIFKEPQFKPVVVDVLAENLDTNIGELDPLGSNLAKGPKAYNSLMTSLGDNLVSCLTKK</sequence>
<feature type="signal peptide" evidence="7">
    <location>
        <begin position="1"/>
        <end position="31"/>
    </location>
</feature>
<keyword evidence="9" id="KW-1185">Reference proteome</keyword>
<dbReference type="SUPFAM" id="SSF53807">
    <property type="entry name" value="Helical backbone' metal receptor"/>
    <property type="match status" value="1"/>
</dbReference>
<evidence type="ECO:0000256" key="5">
    <source>
        <dbReference type="ARBA" id="ARBA00022906"/>
    </source>
</evidence>
<dbReference type="InterPro" id="IPR006127">
    <property type="entry name" value="ZnuA-like"/>
</dbReference>
<feature type="compositionally biased region" description="Basic and acidic residues" evidence="6">
    <location>
        <begin position="125"/>
        <end position="228"/>
    </location>
</feature>
<dbReference type="STRING" id="1549748.WH95_17140"/>
<evidence type="ECO:0000256" key="1">
    <source>
        <dbReference type="ARBA" id="ARBA00011028"/>
    </source>
</evidence>
<gene>
    <name evidence="8" type="ORF">WH95_17140</name>
</gene>
<dbReference type="EMBL" id="LANI01000028">
    <property type="protein sequence ID" value="KKJ75713.1"/>
    <property type="molecule type" value="Genomic_DNA"/>
</dbReference>
<evidence type="ECO:0000256" key="7">
    <source>
        <dbReference type="SAM" id="SignalP"/>
    </source>
</evidence>
<evidence type="ECO:0000256" key="2">
    <source>
        <dbReference type="ARBA" id="ARBA00015915"/>
    </source>
</evidence>
<keyword evidence="5" id="KW-0864">Zinc transport</keyword>